<organism evidence="1 2">
    <name type="scientific">Legionella drancourtii LLAP12</name>
    <dbReference type="NCBI Taxonomy" id="658187"/>
    <lineage>
        <taxon>Bacteria</taxon>
        <taxon>Pseudomonadati</taxon>
        <taxon>Pseudomonadota</taxon>
        <taxon>Gammaproteobacteria</taxon>
        <taxon>Legionellales</taxon>
        <taxon>Legionellaceae</taxon>
        <taxon>Legionella</taxon>
    </lineage>
</organism>
<dbReference type="AlphaFoldDB" id="G9EPS8"/>
<proteinExistence type="predicted"/>
<dbReference type="HOGENOM" id="CLU_2880340_0_0_6"/>
<evidence type="ECO:0000313" key="1">
    <source>
        <dbReference type="EMBL" id="EHL30712.1"/>
    </source>
</evidence>
<dbReference type="STRING" id="658187.LDG_7267"/>
<dbReference type="Proteomes" id="UP000002770">
    <property type="component" value="Unassembled WGS sequence"/>
</dbReference>
<reference evidence="1 2" key="1">
    <citation type="journal article" date="2011" name="BMC Genomics">
        <title>Insight into cross-talk between intra-amoebal pathogens.</title>
        <authorList>
            <person name="Gimenez G."/>
            <person name="Bertelli C."/>
            <person name="Moliner C."/>
            <person name="Robert C."/>
            <person name="Raoult D."/>
            <person name="Fournier P.E."/>
            <person name="Greub G."/>
        </authorList>
    </citation>
    <scope>NUCLEOTIDE SEQUENCE [LARGE SCALE GENOMIC DNA]</scope>
    <source>
        <strain evidence="1 2">LLAP12</strain>
    </source>
</reference>
<sequence length="63" mass="7174">MISFLIFSWFSTRKLSLQPGGCQVVLEGIFSTMHDAVEEVLPKQVDLVYPFIATLWILSLFPI</sequence>
<accession>G9EPS8</accession>
<evidence type="ECO:0000313" key="2">
    <source>
        <dbReference type="Proteomes" id="UP000002770"/>
    </source>
</evidence>
<keyword evidence="2" id="KW-1185">Reference proteome</keyword>
<gene>
    <name evidence="1" type="ORF">LDG_7267</name>
</gene>
<dbReference type="eggNOG" id="COG0356">
    <property type="taxonomic scope" value="Bacteria"/>
</dbReference>
<name>G9EPS8_9GAMM</name>
<dbReference type="EMBL" id="JH413826">
    <property type="protein sequence ID" value="EHL30712.1"/>
    <property type="molecule type" value="Genomic_DNA"/>
</dbReference>
<protein>
    <submittedName>
        <fullName evidence="1">Uncharacterized protein</fullName>
    </submittedName>
</protein>
<dbReference type="InParanoid" id="G9EPS8"/>